<name>A0A8T0CIL7_CORYI</name>
<dbReference type="Gene3D" id="3.30.430.20">
    <property type="entry name" value="Gnk2 domain, C-X8-C-X2-C motif"/>
    <property type="match status" value="2"/>
</dbReference>
<gene>
    <name evidence="6" type="ORF">BT93_L3008</name>
</gene>
<evidence type="ECO:0000256" key="1">
    <source>
        <dbReference type="ARBA" id="ARBA00022729"/>
    </source>
</evidence>
<protein>
    <recommendedName>
        <fullName evidence="5">Gnk2-homologous domain-containing protein</fullName>
    </recommendedName>
</protein>
<evidence type="ECO:0000256" key="2">
    <source>
        <dbReference type="ARBA" id="ARBA00022737"/>
    </source>
</evidence>
<keyword evidence="1 4" id="KW-0732">Signal</keyword>
<dbReference type="Pfam" id="PF01657">
    <property type="entry name" value="Stress-antifung"/>
    <property type="match status" value="2"/>
</dbReference>
<dbReference type="InterPro" id="IPR002902">
    <property type="entry name" value="GNK2"/>
</dbReference>
<keyword evidence="2" id="KW-0677">Repeat</keyword>
<accession>A0A8T0CIL7</accession>
<organism evidence="6 7">
    <name type="scientific">Corymbia citriodora subsp. variegata</name>
    <dbReference type="NCBI Taxonomy" id="360336"/>
    <lineage>
        <taxon>Eukaryota</taxon>
        <taxon>Viridiplantae</taxon>
        <taxon>Streptophyta</taxon>
        <taxon>Embryophyta</taxon>
        <taxon>Tracheophyta</taxon>
        <taxon>Spermatophyta</taxon>
        <taxon>Magnoliopsida</taxon>
        <taxon>eudicotyledons</taxon>
        <taxon>Gunneridae</taxon>
        <taxon>Pentapetalae</taxon>
        <taxon>rosids</taxon>
        <taxon>malvids</taxon>
        <taxon>Myrtales</taxon>
        <taxon>Myrtaceae</taxon>
        <taxon>Myrtoideae</taxon>
        <taxon>Eucalypteae</taxon>
        <taxon>Corymbia</taxon>
    </lineage>
</organism>
<dbReference type="Proteomes" id="UP000806378">
    <property type="component" value="Unassembled WGS sequence"/>
</dbReference>
<evidence type="ECO:0000313" key="7">
    <source>
        <dbReference type="Proteomes" id="UP000806378"/>
    </source>
</evidence>
<evidence type="ECO:0000313" key="6">
    <source>
        <dbReference type="EMBL" id="KAF7847393.1"/>
    </source>
</evidence>
<proteinExistence type="predicted"/>
<feature type="transmembrane region" description="Helical" evidence="3">
    <location>
        <begin position="256"/>
        <end position="276"/>
    </location>
</feature>
<dbReference type="CDD" id="cd23509">
    <property type="entry name" value="Gnk2-like"/>
    <property type="match status" value="2"/>
</dbReference>
<dbReference type="Gramene" id="rna-gnl|WGS:JABURB|Cocit.L3008.1">
    <property type="protein sequence ID" value="cds-KAF7847393.1"/>
    <property type="gene ID" value="gene-BT93_L3008"/>
</dbReference>
<evidence type="ECO:0000256" key="3">
    <source>
        <dbReference type="SAM" id="Phobius"/>
    </source>
</evidence>
<keyword evidence="3" id="KW-0812">Transmembrane</keyword>
<keyword evidence="7" id="KW-1185">Reference proteome</keyword>
<dbReference type="FunFam" id="3.30.430.20:FF:000003">
    <property type="entry name" value="Cysteine-rich RLK (RECEPTOR-like protein kinase) 10"/>
    <property type="match status" value="1"/>
</dbReference>
<keyword evidence="3" id="KW-0472">Membrane</keyword>
<dbReference type="OrthoDB" id="4062651at2759"/>
<dbReference type="AlphaFoldDB" id="A0A8T0CIL7"/>
<evidence type="ECO:0000259" key="5">
    <source>
        <dbReference type="PROSITE" id="PS51473"/>
    </source>
</evidence>
<reference evidence="6" key="1">
    <citation type="submission" date="2020-05" db="EMBL/GenBank/DDBJ databases">
        <title>WGS assembly of Corymbia citriodora subspecies variegata.</title>
        <authorList>
            <person name="Barry K."/>
            <person name="Hundley H."/>
            <person name="Shu S."/>
            <person name="Jenkins J."/>
            <person name="Grimwood J."/>
            <person name="Baten A."/>
        </authorList>
    </citation>
    <scope>NUCLEOTIDE SEQUENCE</scope>
    <source>
        <strain evidence="6">CV2-018</strain>
    </source>
</reference>
<feature type="chain" id="PRO_5035950008" description="Gnk2-homologous domain-containing protein" evidence="4">
    <location>
        <begin position="20"/>
        <end position="296"/>
    </location>
</feature>
<dbReference type="PROSITE" id="PS51473">
    <property type="entry name" value="GNK2"/>
    <property type="match status" value="2"/>
</dbReference>
<dbReference type="PANTHER" id="PTHR32099">
    <property type="entry name" value="CYSTEINE-RICH REPEAT SECRETORY PROTEIN"/>
    <property type="match status" value="1"/>
</dbReference>
<feature type="domain" description="Gnk2-homologous" evidence="5">
    <location>
        <begin position="24"/>
        <end position="129"/>
    </location>
</feature>
<sequence>MAKLFAILIFMLSFLTLQTEPTVTISEYSCLNSSTFTRNSTYEVNLDLLLESLLSHTNASNGFFNTSTGEPREADAVYGRFLCRGDVSKDVCTECVKAARVSIKEKCPVVKEAILWYDECVLQYSYRNFFPASYEVPILENYNRRNVNEPAKFMKLLEKTMKQLITRAAKRSDKKYATKEAPIKGYSDATLHTFAQCRPDLSMAQCEDCLQNVTLILQTNQTGKIGGRILRPSCFARFELNPFYTDEKKRHFSAKLAIGITSATSAVGSICVMLWFTFRRERNKRNNVEEDPIGKK</sequence>
<feature type="domain" description="Gnk2-homologous" evidence="5">
    <location>
        <begin position="135"/>
        <end position="243"/>
    </location>
</feature>
<keyword evidence="3" id="KW-1133">Transmembrane helix</keyword>
<dbReference type="PANTHER" id="PTHR32099:SF42">
    <property type="entry name" value="CYSTEINE-RICH RECEPTOR-LIKE PROTEIN KINASE 9-RELATED"/>
    <property type="match status" value="1"/>
</dbReference>
<comment type="caution">
    <text evidence="6">The sequence shown here is derived from an EMBL/GenBank/DDBJ whole genome shotgun (WGS) entry which is preliminary data.</text>
</comment>
<dbReference type="InterPro" id="IPR038408">
    <property type="entry name" value="GNK2_sf"/>
</dbReference>
<feature type="signal peptide" evidence="4">
    <location>
        <begin position="1"/>
        <end position="19"/>
    </location>
</feature>
<dbReference type="EMBL" id="MU090865">
    <property type="protein sequence ID" value="KAF7847393.1"/>
    <property type="molecule type" value="Genomic_DNA"/>
</dbReference>
<evidence type="ECO:0000256" key="4">
    <source>
        <dbReference type="SAM" id="SignalP"/>
    </source>
</evidence>